<reference evidence="6" key="1">
    <citation type="submission" date="2018-05" db="EMBL/GenBank/DDBJ databases">
        <authorList>
            <person name="Lanie J.A."/>
            <person name="Ng W.-L."/>
            <person name="Kazmierczak K.M."/>
            <person name="Andrzejewski T.M."/>
            <person name="Davidsen T.M."/>
            <person name="Wayne K.J."/>
            <person name="Tettelin H."/>
            <person name="Glass J.I."/>
            <person name="Rusch D."/>
            <person name="Podicherti R."/>
            <person name="Tsui H.-C.T."/>
            <person name="Winkler M.E."/>
        </authorList>
    </citation>
    <scope>NUCLEOTIDE SEQUENCE</scope>
</reference>
<name>A0A382TC29_9ZZZZ</name>
<keyword evidence="4" id="KW-0067">ATP-binding</keyword>
<sequence>MILSIQNISKIYPNGVQALKNVSLEIGNGMFGLLGPNGAGKSTLMRTIAALQDADEGSIIVGDIDVSRDKQALREILGYLPQEFGVYPKISARDLLDHMAIMKGITDSKQRKHAVDSLFHQTNLWDAKDRKLGTYSGGMKQRFGIAQALLGDPKLIIVDEPTAGLDPTERNRFHNLLSEIGENVIVILSTHIVDDVSDLCNDMAIILNGEVKLKGEPINLIKNLNGKVWKGLVEKSELVTLEKKNQLISSRLY</sequence>
<evidence type="ECO:0000256" key="2">
    <source>
        <dbReference type="ARBA" id="ARBA00022448"/>
    </source>
</evidence>
<dbReference type="InterPro" id="IPR027417">
    <property type="entry name" value="P-loop_NTPase"/>
</dbReference>
<evidence type="ECO:0000313" key="6">
    <source>
        <dbReference type="EMBL" id="SVD19332.1"/>
    </source>
</evidence>
<dbReference type="SUPFAM" id="SSF52540">
    <property type="entry name" value="P-loop containing nucleoside triphosphate hydrolases"/>
    <property type="match status" value="1"/>
</dbReference>
<dbReference type="CDD" id="cd03264">
    <property type="entry name" value="ABC_drug_resistance_like"/>
    <property type="match status" value="1"/>
</dbReference>
<protein>
    <recommendedName>
        <fullName evidence="5">ABC transporter domain-containing protein</fullName>
    </recommendedName>
</protein>
<dbReference type="InterPro" id="IPR003439">
    <property type="entry name" value="ABC_transporter-like_ATP-bd"/>
</dbReference>
<dbReference type="GO" id="GO:0016887">
    <property type="term" value="F:ATP hydrolysis activity"/>
    <property type="evidence" value="ECO:0007669"/>
    <property type="project" value="InterPro"/>
</dbReference>
<evidence type="ECO:0000259" key="5">
    <source>
        <dbReference type="PROSITE" id="PS50893"/>
    </source>
</evidence>
<accession>A0A382TC29</accession>
<dbReference type="PANTHER" id="PTHR43335:SF2">
    <property type="entry name" value="ABC TRANSPORTER, ATP-BINDING PROTEIN"/>
    <property type="match status" value="1"/>
</dbReference>
<dbReference type="PROSITE" id="PS50893">
    <property type="entry name" value="ABC_TRANSPORTER_2"/>
    <property type="match status" value="1"/>
</dbReference>
<dbReference type="GO" id="GO:0005524">
    <property type="term" value="F:ATP binding"/>
    <property type="evidence" value="ECO:0007669"/>
    <property type="project" value="UniProtKB-KW"/>
</dbReference>
<dbReference type="InterPro" id="IPR017871">
    <property type="entry name" value="ABC_transporter-like_CS"/>
</dbReference>
<evidence type="ECO:0000256" key="3">
    <source>
        <dbReference type="ARBA" id="ARBA00022741"/>
    </source>
</evidence>
<dbReference type="InterPro" id="IPR003593">
    <property type="entry name" value="AAA+_ATPase"/>
</dbReference>
<dbReference type="PANTHER" id="PTHR43335">
    <property type="entry name" value="ABC TRANSPORTER, ATP-BINDING PROTEIN"/>
    <property type="match status" value="1"/>
</dbReference>
<dbReference type="Gene3D" id="3.40.50.300">
    <property type="entry name" value="P-loop containing nucleotide triphosphate hydrolases"/>
    <property type="match status" value="1"/>
</dbReference>
<dbReference type="AlphaFoldDB" id="A0A382TC29"/>
<keyword evidence="3" id="KW-0547">Nucleotide-binding</keyword>
<feature type="domain" description="ABC transporter" evidence="5">
    <location>
        <begin position="3"/>
        <end position="233"/>
    </location>
</feature>
<feature type="non-terminal residue" evidence="6">
    <location>
        <position position="253"/>
    </location>
</feature>
<dbReference type="EMBL" id="UINC01135283">
    <property type="protein sequence ID" value="SVD19332.1"/>
    <property type="molecule type" value="Genomic_DNA"/>
</dbReference>
<comment type="similarity">
    <text evidence="1">Belongs to the ABC transporter superfamily.</text>
</comment>
<proteinExistence type="inferred from homology"/>
<gene>
    <name evidence="6" type="ORF">METZ01_LOCUS372186</name>
</gene>
<organism evidence="6">
    <name type="scientific">marine metagenome</name>
    <dbReference type="NCBI Taxonomy" id="408172"/>
    <lineage>
        <taxon>unclassified sequences</taxon>
        <taxon>metagenomes</taxon>
        <taxon>ecological metagenomes</taxon>
    </lineage>
</organism>
<keyword evidence="2" id="KW-0813">Transport</keyword>
<dbReference type="PROSITE" id="PS00211">
    <property type="entry name" value="ABC_TRANSPORTER_1"/>
    <property type="match status" value="1"/>
</dbReference>
<evidence type="ECO:0000256" key="4">
    <source>
        <dbReference type="ARBA" id="ARBA00022840"/>
    </source>
</evidence>
<dbReference type="Pfam" id="PF00005">
    <property type="entry name" value="ABC_tran"/>
    <property type="match status" value="1"/>
</dbReference>
<dbReference type="SMART" id="SM00382">
    <property type="entry name" value="AAA"/>
    <property type="match status" value="1"/>
</dbReference>
<evidence type="ECO:0000256" key="1">
    <source>
        <dbReference type="ARBA" id="ARBA00005417"/>
    </source>
</evidence>